<accession>A0ABY3XTR3</accession>
<reference evidence="3 4" key="1">
    <citation type="journal article" date="2023" name="Microbiol. Spectr.">
        <title>Synergy between Genome Mining, Metabolomics, and Bioinformatics Uncovers Antibacterial Chlorinated Carbazole Alkaloids and Their Biosynthetic Gene Cluster from Streptomyces tubbatahanensis sp. nov., a Novel Actinomycete Isolated from Sulu Sea, Philippines.</title>
        <authorList>
            <person name="Tenebro C.P."/>
            <person name="Trono D.J.V.L."/>
            <person name="Balida L.A.P."/>
            <person name="Bayog L.K.A."/>
            <person name="Bruna J.R."/>
            <person name="Sabido E.M."/>
            <person name="Caspe D.P.C."/>
            <person name="de Los Santos E.L.C."/>
            <person name="Saludes J.P."/>
            <person name="Dalisay D.S."/>
        </authorList>
    </citation>
    <scope>NUCLEOTIDE SEQUENCE [LARGE SCALE GENOMIC DNA]</scope>
    <source>
        <strain evidence="3 4">DSD3025</strain>
    </source>
</reference>
<feature type="transmembrane region" description="Helical" evidence="2">
    <location>
        <begin position="188"/>
        <end position="210"/>
    </location>
</feature>
<evidence type="ECO:0000313" key="3">
    <source>
        <dbReference type="EMBL" id="UNS97873.1"/>
    </source>
</evidence>
<proteinExistence type="predicted"/>
<feature type="compositionally biased region" description="Gly residues" evidence="1">
    <location>
        <begin position="105"/>
        <end position="122"/>
    </location>
</feature>
<sequence>MHMNSAPHLLREDRPEFERVLDEALRTAHRRPDLAALGRRLNADQLRTMALSAATAIAACAEAEYQQFVRLREELRHSPATPDDPGDDPGPRTPPATGSGDVTEAGGGGPELREPGAGGGTSVGERLVGAMGGETLAEASGAGLVAMVSVLAPVLAATAAVIFLLLGYSLRLLSPEPAVAGPIRGVGWIFAALAAAGIVLALAGLLLMALRNGASSARRSSDGAGGAGGDPGGELAQEVALARAAWREALLEHGILPFLRDALADPDGAEQAPTAFVPRPSRLGYSHPGFSSRPASEAPAAGETPARPRFSSPDYSSPEYGGPGTPPA</sequence>
<organism evidence="3 4">
    <name type="scientific">Streptomyces tubbatahanensis</name>
    <dbReference type="NCBI Taxonomy" id="2923272"/>
    <lineage>
        <taxon>Bacteria</taxon>
        <taxon>Bacillati</taxon>
        <taxon>Actinomycetota</taxon>
        <taxon>Actinomycetes</taxon>
        <taxon>Kitasatosporales</taxon>
        <taxon>Streptomycetaceae</taxon>
        <taxon>Streptomyces</taxon>
    </lineage>
</organism>
<evidence type="ECO:0000256" key="1">
    <source>
        <dbReference type="SAM" id="MobiDB-lite"/>
    </source>
</evidence>
<keyword evidence="2" id="KW-0812">Transmembrane</keyword>
<feature type="region of interest" description="Disordered" evidence="1">
    <location>
        <begin position="77"/>
        <end position="125"/>
    </location>
</feature>
<evidence type="ECO:0000313" key="4">
    <source>
        <dbReference type="Proteomes" id="UP001202244"/>
    </source>
</evidence>
<name>A0ABY3XTR3_9ACTN</name>
<protein>
    <recommendedName>
        <fullName evidence="5">Transmembrane protein</fullName>
    </recommendedName>
</protein>
<feature type="transmembrane region" description="Helical" evidence="2">
    <location>
        <begin position="144"/>
        <end position="168"/>
    </location>
</feature>
<gene>
    <name evidence="3" type="ORF">MMF93_16375</name>
</gene>
<keyword evidence="2" id="KW-0472">Membrane</keyword>
<keyword evidence="2" id="KW-1133">Transmembrane helix</keyword>
<evidence type="ECO:0008006" key="5">
    <source>
        <dbReference type="Google" id="ProtNLM"/>
    </source>
</evidence>
<feature type="region of interest" description="Disordered" evidence="1">
    <location>
        <begin position="269"/>
        <end position="328"/>
    </location>
</feature>
<evidence type="ECO:0000256" key="2">
    <source>
        <dbReference type="SAM" id="Phobius"/>
    </source>
</evidence>
<dbReference type="RefSeq" id="WP_242752228.1">
    <property type="nucleotide sequence ID" value="NZ_CP093846.1"/>
</dbReference>
<keyword evidence="4" id="KW-1185">Reference proteome</keyword>
<dbReference type="Proteomes" id="UP001202244">
    <property type="component" value="Chromosome"/>
</dbReference>
<dbReference type="EMBL" id="CP093846">
    <property type="protein sequence ID" value="UNS97873.1"/>
    <property type="molecule type" value="Genomic_DNA"/>
</dbReference>